<organism evidence="2 3">
    <name type="scientific">Bondarzewia mesenterica</name>
    <dbReference type="NCBI Taxonomy" id="1095465"/>
    <lineage>
        <taxon>Eukaryota</taxon>
        <taxon>Fungi</taxon>
        <taxon>Dikarya</taxon>
        <taxon>Basidiomycota</taxon>
        <taxon>Agaricomycotina</taxon>
        <taxon>Agaricomycetes</taxon>
        <taxon>Russulales</taxon>
        <taxon>Bondarzewiaceae</taxon>
        <taxon>Bondarzewia</taxon>
    </lineage>
</organism>
<name>A0A4S4LTW9_9AGAM</name>
<feature type="region of interest" description="Disordered" evidence="1">
    <location>
        <begin position="313"/>
        <end position="393"/>
    </location>
</feature>
<reference evidence="2 3" key="1">
    <citation type="submission" date="2019-02" db="EMBL/GenBank/DDBJ databases">
        <title>Genome sequencing of the rare red list fungi Bondarzewia mesenterica.</title>
        <authorList>
            <person name="Buettner E."/>
            <person name="Kellner H."/>
        </authorList>
    </citation>
    <scope>NUCLEOTIDE SEQUENCE [LARGE SCALE GENOMIC DNA]</scope>
    <source>
        <strain evidence="2 3">DSM 108281</strain>
    </source>
</reference>
<feature type="region of interest" description="Disordered" evidence="1">
    <location>
        <begin position="1"/>
        <end position="22"/>
    </location>
</feature>
<feature type="compositionally biased region" description="Polar residues" evidence="1">
    <location>
        <begin position="367"/>
        <end position="393"/>
    </location>
</feature>
<dbReference type="Proteomes" id="UP000310158">
    <property type="component" value="Unassembled WGS sequence"/>
</dbReference>
<dbReference type="EMBL" id="SGPL01000207">
    <property type="protein sequence ID" value="THH15507.1"/>
    <property type="molecule type" value="Genomic_DNA"/>
</dbReference>
<evidence type="ECO:0000256" key="1">
    <source>
        <dbReference type="SAM" id="MobiDB-lite"/>
    </source>
</evidence>
<dbReference type="OrthoDB" id="2797886at2759"/>
<comment type="caution">
    <text evidence="2">The sequence shown here is derived from an EMBL/GenBank/DDBJ whole genome shotgun (WGS) entry which is preliminary data.</text>
</comment>
<proteinExistence type="predicted"/>
<feature type="compositionally biased region" description="Low complexity" evidence="1">
    <location>
        <begin position="64"/>
        <end position="75"/>
    </location>
</feature>
<gene>
    <name evidence="2" type="ORF">EW146_g4979</name>
</gene>
<feature type="region of interest" description="Disordered" evidence="1">
    <location>
        <begin position="64"/>
        <end position="236"/>
    </location>
</feature>
<accession>A0A4S4LTW9</accession>
<feature type="region of interest" description="Disordered" evidence="1">
    <location>
        <begin position="257"/>
        <end position="280"/>
    </location>
</feature>
<dbReference type="AlphaFoldDB" id="A0A4S4LTW9"/>
<protein>
    <submittedName>
        <fullName evidence="2">Uncharacterized protein</fullName>
    </submittedName>
</protein>
<evidence type="ECO:0000313" key="3">
    <source>
        <dbReference type="Proteomes" id="UP000310158"/>
    </source>
</evidence>
<keyword evidence="3" id="KW-1185">Reference proteome</keyword>
<sequence>MSHSNNSPTDYAPPPPPYRLSQDEFDQKISQAIESSLSAPAPMRIVDEDGWPIYDETAFEAVASSYRRSSGGSSSAQQHMGQDTWGKQGLDDVKAPVPTANTQPLRIRRRNNSSQKALQDPVARTRLVDSARSGSPRPHHSSLISGDPRASPPPPFTPTGPSLDGPPFDDVVRLSWDGLDSRAASPLASPQPSVTGDLPHVLPRFDRSGPSATSIRHQHLSLPPPSRPINRRGNPRPVTTDYTIPLGHHATASSHLDFDPLSAYGKHQPDHAETPVASSSQQAITFYNHAVASQLPSPYASAEQFDRGRLLNASPYTVPRGASPLPPHGPSRQPDRGQTMSIYHGMPPSDASSANLPPFPRPMSASPGYNQPSSTFDSQSQYSVDTGTIGSRQQWAASEAQLIRDLYQREG</sequence>
<evidence type="ECO:0000313" key="2">
    <source>
        <dbReference type="EMBL" id="THH15507.1"/>
    </source>
</evidence>